<evidence type="ECO:0008006" key="3">
    <source>
        <dbReference type="Google" id="ProtNLM"/>
    </source>
</evidence>
<reference evidence="2" key="1">
    <citation type="journal article" date="2019" name="Int. J. Syst. Evol. Microbiol.">
        <title>The Global Catalogue of Microorganisms (GCM) 10K type strain sequencing project: providing services to taxonomists for standard genome sequencing and annotation.</title>
        <authorList>
            <consortium name="The Broad Institute Genomics Platform"/>
            <consortium name="The Broad Institute Genome Sequencing Center for Infectious Disease"/>
            <person name="Wu L."/>
            <person name="Ma J."/>
        </authorList>
    </citation>
    <scope>NUCLEOTIDE SEQUENCE [LARGE SCALE GENOMIC DNA]</scope>
    <source>
        <strain evidence="2">CGMCC 1.10698</strain>
    </source>
</reference>
<evidence type="ECO:0000313" key="2">
    <source>
        <dbReference type="Proteomes" id="UP001595773"/>
    </source>
</evidence>
<gene>
    <name evidence="1" type="ORF">ACFOW9_15840</name>
</gene>
<dbReference type="RefSeq" id="WP_230065711.1">
    <property type="nucleotide sequence ID" value="NZ_BAABLL010000010.1"/>
</dbReference>
<name>A0ABV8R5F1_9MICC</name>
<sequence>MIVLPDSVVVSGAGVRVVVMVFPVAARLASTSAINGSVGLMRFWPDAADGGVQAARAVMVAAATDNPRKERRVGVLVIMKSFVGGLLDRRRRWWWTVLGYPRR</sequence>
<evidence type="ECO:0000313" key="1">
    <source>
        <dbReference type="EMBL" id="MFC4267082.1"/>
    </source>
</evidence>
<proteinExistence type="predicted"/>
<accession>A0ABV8R5F1</accession>
<keyword evidence="2" id="KW-1185">Reference proteome</keyword>
<protein>
    <recommendedName>
        <fullName evidence="3">Secreted protein</fullName>
    </recommendedName>
</protein>
<comment type="caution">
    <text evidence="1">The sequence shown here is derived from an EMBL/GenBank/DDBJ whole genome shotgun (WGS) entry which is preliminary data.</text>
</comment>
<dbReference type="EMBL" id="JBHSCQ010000022">
    <property type="protein sequence ID" value="MFC4267082.1"/>
    <property type="molecule type" value="Genomic_DNA"/>
</dbReference>
<dbReference type="Proteomes" id="UP001595773">
    <property type="component" value="Unassembled WGS sequence"/>
</dbReference>
<organism evidence="1 2">
    <name type="scientific">Arthrobacter cryoconiti</name>
    <dbReference type="NCBI Taxonomy" id="748907"/>
    <lineage>
        <taxon>Bacteria</taxon>
        <taxon>Bacillati</taxon>
        <taxon>Actinomycetota</taxon>
        <taxon>Actinomycetes</taxon>
        <taxon>Micrococcales</taxon>
        <taxon>Micrococcaceae</taxon>
        <taxon>Arthrobacter</taxon>
    </lineage>
</organism>